<gene>
    <name evidence="2" type="ORF">Scep_027954</name>
</gene>
<protein>
    <submittedName>
        <fullName evidence="2">Uncharacterized protein</fullName>
    </submittedName>
</protein>
<evidence type="ECO:0000313" key="3">
    <source>
        <dbReference type="Proteomes" id="UP001419268"/>
    </source>
</evidence>
<dbReference type="AlphaFoldDB" id="A0AAP0HLB1"/>
<dbReference type="InterPro" id="IPR004252">
    <property type="entry name" value="Probable_transposase_24"/>
</dbReference>
<dbReference type="EMBL" id="JBBNAG010000012">
    <property type="protein sequence ID" value="KAK9088872.1"/>
    <property type="molecule type" value="Genomic_DNA"/>
</dbReference>
<dbReference type="Proteomes" id="UP001419268">
    <property type="component" value="Unassembled WGS sequence"/>
</dbReference>
<evidence type="ECO:0000256" key="1">
    <source>
        <dbReference type="SAM" id="MobiDB-lite"/>
    </source>
</evidence>
<accession>A0AAP0HLB1</accession>
<keyword evidence="3" id="KW-1185">Reference proteome</keyword>
<feature type="region of interest" description="Disordered" evidence="1">
    <location>
        <begin position="36"/>
        <end position="56"/>
    </location>
</feature>
<reference evidence="2 3" key="1">
    <citation type="submission" date="2024-01" db="EMBL/GenBank/DDBJ databases">
        <title>Genome assemblies of Stephania.</title>
        <authorList>
            <person name="Yang L."/>
        </authorList>
    </citation>
    <scope>NUCLEOTIDE SEQUENCE [LARGE SCALE GENOMIC DNA]</scope>
    <source>
        <strain evidence="2">JXDWG</strain>
        <tissue evidence="2">Leaf</tissue>
    </source>
</reference>
<sequence length="180" mass="20924">MQELRALSVRPNFLTNKAWNRYCEYWVSAYFKPRSEKASQNRNNENDSPGIGPLKHTSGSLSFRTYGKILDDDDDVIPNDVFLHIHTKDHDRVAFINSRSAQFHEELVRRREEHTQATLDQPIDEEQLCYDAAGDCLKRRVYGLGSLAKRKRRYEDPGANTSQELMVRRLEFDAVVHKLA</sequence>
<dbReference type="Pfam" id="PF03004">
    <property type="entry name" value="Transposase_24"/>
    <property type="match status" value="1"/>
</dbReference>
<name>A0AAP0HLB1_9MAGN</name>
<comment type="caution">
    <text evidence="2">The sequence shown here is derived from an EMBL/GenBank/DDBJ whole genome shotgun (WGS) entry which is preliminary data.</text>
</comment>
<organism evidence="2 3">
    <name type="scientific">Stephania cephalantha</name>
    <dbReference type="NCBI Taxonomy" id="152367"/>
    <lineage>
        <taxon>Eukaryota</taxon>
        <taxon>Viridiplantae</taxon>
        <taxon>Streptophyta</taxon>
        <taxon>Embryophyta</taxon>
        <taxon>Tracheophyta</taxon>
        <taxon>Spermatophyta</taxon>
        <taxon>Magnoliopsida</taxon>
        <taxon>Ranunculales</taxon>
        <taxon>Menispermaceae</taxon>
        <taxon>Menispermoideae</taxon>
        <taxon>Cissampelideae</taxon>
        <taxon>Stephania</taxon>
    </lineage>
</organism>
<proteinExistence type="predicted"/>
<evidence type="ECO:0000313" key="2">
    <source>
        <dbReference type="EMBL" id="KAK9088872.1"/>
    </source>
</evidence>